<protein>
    <recommendedName>
        <fullName evidence="1">DUF8129 domain-containing protein</fullName>
    </recommendedName>
</protein>
<dbReference type="InterPro" id="IPR058442">
    <property type="entry name" value="DUF8129"/>
</dbReference>
<accession>A0ABW5WC69</accession>
<reference evidence="3" key="1">
    <citation type="journal article" date="2019" name="Int. J. Syst. Evol. Microbiol.">
        <title>The Global Catalogue of Microorganisms (GCM) 10K type strain sequencing project: providing services to taxonomists for standard genome sequencing and annotation.</title>
        <authorList>
            <consortium name="The Broad Institute Genomics Platform"/>
            <consortium name="The Broad Institute Genome Sequencing Center for Infectious Disease"/>
            <person name="Wu L."/>
            <person name="Ma J."/>
        </authorList>
    </citation>
    <scope>NUCLEOTIDE SEQUENCE [LARGE SCALE GENOMIC DNA]</scope>
    <source>
        <strain evidence="3">IBRC-M 10906</strain>
    </source>
</reference>
<proteinExistence type="predicted"/>
<name>A0ABW5WC69_9PSEU</name>
<evidence type="ECO:0000313" key="3">
    <source>
        <dbReference type="Proteomes" id="UP001597478"/>
    </source>
</evidence>
<evidence type="ECO:0000313" key="2">
    <source>
        <dbReference type="EMBL" id="MFD2800744.1"/>
    </source>
</evidence>
<evidence type="ECO:0000259" key="1">
    <source>
        <dbReference type="Pfam" id="PF26450"/>
    </source>
</evidence>
<sequence>MTDHRGDLPLAGYDRLPVLAVRERIRSLPAEDVRRLLAYEENHADRLAVVTALQARLDQLTLGSPRE</sequence>
<organism evidence="2 3">
    <name type="scientific">Prauserella oleivorans</name>
    <dbReference type="NCBI Taxonomy" id="1478153"/>
    <lineage>
        <taxon>Bacteria</taxon>
        <taxon>Bacillati</taxon>
        <taxon>Actinomycetota</taxon>
        <taxon>Actinomycetes</taxon>
        <taxon>Pseudonocardiales</taxon>
        <taxon>Pseudonocardiaceae</taxon>
        <taxon>Prauserella</taxon>
    </lineage>
</organism>
<dbReference type="Proteomes" id="UP001597478">
    <property type="component" value="Unassembled WGS sequence"/>
</dbReference>
<keyword evidence="3" id="KW-1185">Reference proteome</keyword>
<comment type="caution">
    <text evidence="2">The sequence shown here is derived from an EMBL/GenBank/DDBJ whole genome shotgun (WGS) entry which is preliminary data.</text>
</comment>
<feature type="domain" description="DUF8129" evidence="1">
    <location>
        <begin position="18"/>
        <end position="61"/>
    </location>
</feature>
<dbReference type="EMBL" id="JBHUOF010000021">
    <property type="protein sequence ID" value="MFD2800744.1"/>
    <property type="molecule type" value="Genomic_DNA"/>
</dbReference>
<dbReference type="RefSeq" id="WP_377390474.1">
    <property type="nucleotide sequence ID" value="NZ_JBHSAN010000024.1"/>
</dbReference>
<dbReference type="Pfam" id="PF26450">
    <property type="entry name" value="DUF8129"/>
    <property type="match status" value="1"/>
</dbReference>
<gene>
    <name evidence="2" type="ORF">ACFS2C_15220</name>
</gene>